<gene>
    <name evidence="3" type="ORF">GSTENG00035380001</name>
</gene>
<reference evidence="3" key="1">
    <citation type="journal article" date="2004" name="Nature">
        <title>Genome duplication in the teleost fish Tetraodon nigroviridis reveals the early vertebrate proto-karyotype.</title>
        <authorList>
            <person name="Jaillon O."/>
            <person name="Aury J.-M."/>
            <person name="Brunet F."/>
            <person name="Petit J.-L."/>
            <person name="Stange-Thomann N."/>
            <person name="Mauceli E."/>
            <person name="Bouneau L."/>
            <person name="Fischer C."/>
            <person name="Ozouf-Costaz C."/>
            <person name="Bernot A."/>
            <person name="Nicaud S."/>
            <person name="Jaffe D."/>
            <person name="Fisher S."/>
            <person name="Lutfalla G."/>
            <person name="Dossat C."/>
            <person name="Segurens B."/>
            <person name="Dasilva C."/>
            <person name="Salanoubat M."/>
            <person name="Levy M."/>
            <person name="Boudet N."/>
            <person name="Castellano S."/>
            <person name="Anthouard V."/>
            <person name="Jubin C."/>
            <person name="Castelli V."/>
            <person name="Katinka M."/>
            <person name="Vacherie B."/>
            <person name="Biemont C."/>
            <person name="Skalli Z."/>
            <person name="Cattolico L."/>
            <person name="Poulain J."/>
            <person name="De Berardinis V."/>
            <person name="Cruaud C."/>
            <person name="Duprat S."/>
            <person name="Brottier P."/>
            <person name="Coutanceau J.-P."/>
            <person name="Gouzy J."/>
            <person name="Parra G."/>
            <person name="Lardier G."/>
            <person name="Chapple C."/>
            <person name="McKernan K.J."/>
            <person name="McEwan P."/>
            <person name="Bosak S."/>
            <person name="Kellis M."/>
            <person name="Volff J.-N."/>
            <person name="Guigo R."/>
            <person name="Zody M.C."/>
            <person name="Mesirov J."/>
            <person name="Lindblad-Toh K."/>
            <person name="Birren B."/>
            <person name="Nusbaum C."/>
            <person name="Kahn D."/>
            <person name="Robinson-Rechavi M."/>
            <person name="Laudet V."/>
            <person name="Schachter V."/>
            <person name="Quetier F."/>
            <person name="Saurin W."/>
            <person name="Scarpelli C."/>
            <person name="Wincker P."/>
            <person name="Lander E.S."/>
            <person name="Weissenbach J."/>
            <person name="Roest Crollius H."/>
        </authorList>
    </citation>
    <scope>NUCLEOTIDE SEQUENCE [LARGE SCALE GENOMIC DNA]</scope>
</reference>
<dbReference type="KEGG" id="tng:GSTEN00035380G001"/>
<evidence type="ECO:0000313" key="3">
    <source>
        <dbReference type="EMBL" id="CAG12905.1"/>
    </source>
</evidence>
<feature type="region of interest" description="Disordered" evidence="1">
    <location>
        <begin position="75"/>
        <end position="95"/>
    </location>
</feature>
<protein>
    <submittedName>
        <fullName evidence="3">Chromosome 8 SCAF15119, whole genome shotgun sequence</fullName>
    </submittedName>
</protein>
<proteinExistence type="predicted"/>
<keyword evidence="2" id="KW-0732">Signal</keyword>
<name>Q4RFC7_TETNG</name>
<sequence length="110" mass="12236">MRRKEVASSAAVALAAVLLRFARSRCSGSCFCQREKPVSEHFTTTGRICGTVSSCFSIREETRWSNIINSPHALDQSPSLEKATEAEGGRRERASLAARGKMAECSRWRW</sequence>
<evidence type="ECO:0000256" key="2">
    <source>
        <dbReference type="SAM" id="SignalP"/>
    </source>
</evidence>
<dbReference type="AlphaFoldDB" id="Q4RFC7"/>
<reference evidence="3" key="2">
    <citation type="submission" date="2004-02" db="EMBL/GenBank/DDBJ databases">
        <authorList>
            <consortium name="Genoscope"/>
            <consortium name="Whitehead Institute Centre for Genome Research"/>
        </authorList>
    </citation>
    <scope>NUCLEOTIDE SEQUENCE</scope>
</reference>
<evidence type="ECO:0000256" key="1">
    <source>
        <dbReference type="SAM" id="MobiDB-lite"/>
    </source>
</evidence>
<accession>Q4RFC7</accession>
<feature type="compositionally biased region" description="Basic and acidic residues" evidence="1">
    <location>
        <begin position="82"/>
        <end position="94"/>
    </location>
</feature>
<feature type="chain" id="PRO_5004242970" evidence="2">
    <location>
        <begin position="25"/>
        <end position="110"/>
    </location>
</feature>
<feature type="signal peptide" evidence="2">
    <location>
        <begin position="1"/>
        <end position="24"/>
    </location>
</feature>
<organism evidence="3">
    <name type="scientific">Tetraodon nigroviridis</name>
    <name type="common">Spotted green pufferfish</name>
    <name type="synonym">Chelonodon nigroviridis</name>
    <dbReference type="NCBI Taxonomy" id="99883"/>
    <lineage>
        <taxon>Eukaryota</taxon>
        <taxon>Metazoa</taxon>
        <taxon>Chordata</taxon>
        <taxon>Craniata</taxon>
        <taxon>Vertebrata</taxon>
        <taxon>Euteleostomi</taxon>
        <taxon>Actinopterygii</taxon>
        <taxon>Neopterygii</taxon>
        <taxon>Teleostei</taxon>
        <taxon>Neoteleostei</taxon>
        <taxon>Acanthomorphata</taxon>
        <taxon>Eupercaria</taxon>
        <taxon>Tetraodontiformes</taxon>
        <taxon>Tetradontoidea</taxon>
        <taxon>Tetraodontidae</taxon>
        <taxon>Tetraodon</taxon>
    </lineage>
</organism>
<dbReference type="EMBL" id="CAAE01015119">
    <property type="protein sequence ID" value="CAG12905.1"/>
    <property type="molecule type" value="Genomic_DNA"/>
</dbReference>